<dbReference type="STRING" id="35752.SAMN05421541_11428"/>
<reference evidence="8 9" key="1">
    <citation type="submission" date="2016-10" db="EMBL/GenBank/DDBJ databases">
        <authorList>
            <person name="de Groot N.N."/>
        </authorList>
    </citation>
    <scope>NUCLEOTIDE SEQUENCE [LARGE SCALE GENOMIC DNA]</scope>
    <source>
        <strain evidence="8 9">DSM 43019</strain>
    </source>
</reference>
<dbReference type="Pfam" id="PF02687">
    <property type="entry name" value="FtsX"/>
    <property type="match status" value="2"/>
</dbReference>
<keyword evidence="5 6" id="KW-0472">Membrane</keyword>
<evidence type="ECO:0000259" key="7">
    <source>
        <dbReference type="Pfam" id="PF02687"/>
    </source>
</evidence>
<feature type="transmembrane region" description="Helical" evidence="6">
    <location>
        <begin position="312"/>
        <end position="331"/>
    </location>
</feature>
<evidence type="ECO:0000256" key="4">
    <source>
        <dbReference type="ARBA" id="ARBA00022989"/>
    </source>
</evidence>
<dbReference type="GO" id="GO:0005886">
    <property type="term" value="C:plasma membrane"/>
    <property type="evidence" value="ECO:0007669"/>
    <property type="project" value="UniProtKB-SubCell"/>
</dbReference>
<keyword evidence="2" id="KW-1003">Cell membrane</keyword>
<keyword evidence="4 6" id="KW-1133">Transmembrane helix</keyword>
<feature type="domain" description="ABC3 transporter permease C-terminal" evidence="7">
    <location>
        <begin position="366"/>
        <end position="480"/>
    </location>
</feature>
<organism evidence="8 9">
    <name type="scientific">Actinoplanes philippinensis</name>
    <dbReference type="NCBI Taxonomy" id="35752"/>
    <lineage>
        <taxon>Bacteria</taxon>
        <taxon>Bacillati</taxon>
        <taxon>Actinomycetota</taxon>
        <taxon>Actinomycetes</taxon>
        <taxon>Micromonosporales</taxon>
        <taxon>Micromonosporaceae</taxon>
        <taxon>Actinoplanes</taxon>
    </lineage>
</organism>
<dbReference type="InterPro" id="IPR003838">
    <property type="entry name" value="ABC3_permease_C"/>
</dbReference>
<evidence type="ECO:0000313" key="8">
    <source>
        <dbReference type="EMBL" id="SFF58274.1"/>
    </source>
</evidence>
<feature type="domain" description="ABC3 transporter permease C-terminal" evidence="7">
    <location>
        <begin position="85"/>
        <end position="195"/>
    </location>
</feature>
<proteinExistence type="predicted"/>
<dbReference type="AlphaFoldDB" id="A0A1I2JUP7"/>
<evidence type="ECO:0000256" key="2">
    <source>
        <dbReference type="ARBA" id="ARBA00022475"/>
    </source>
</evidence>
<gene>
    <name evidence="8" type="ORF">SAMN05421541_11428</name>
</gene>
<evidence type="ECO:0000313" key="9">
    <source>
        <dbReference type="Proteomes" id="UP000199645"/>
    </source>
</evidence>
<sequence>MTTTVAPGRHDTLTDSPIRPAVLFRLATAGGRADRIRTALTAASSALAAVTLLAAATVAAIPDGDAPYRIEMIARGEQRAAVIAALLLVAVPILVLAGQSIRFGSPGRDRRFALLRLVGATPGQAARLAVWETVLAATLGSVVGLGLYLTWRAVLDRQAQDGSRALPTDVLPSMVMTGSVLLLVPVLTAVGAVILLRPVIVTPLGVVRRVRDRRPAGWPGLLIIGGVLAPVVVDPFGGWLLDNADEAEPGPGLAALTLAAVVLLATAGVLIGSGWIAYTTGELLQRFGRRPGLLLAGRRLTADPWSGSRLHAALFAALIVGAGASSVRAYVVAMQDAGDRMAGLSGRPPIPGGEYHLNPITLIDLAVAVVIGLAAAGILVALAEGITTRRRVYAAQVAAGVPRRVLGEAIAWQALGPAVPAVVISLTLGWSIVRSLGSTVTVGEADEPGLRVTIPIEVPMGDLLLLGGGAVAALALVAGMGVLLLRMNTDLEEIRVG</sequence>
<feature type="transmembrane region" description="Helical" evidence="6">
    <location>
        <begin position="360"/>
        <end position="383"/>
    </location>
</feature>
<evidence type="ECO:0000256" key="5">
    <source>
        <dbReference type="ARBA" id="ARBA00023136"/>
    </source>
</evidence>
<feature type="transmembrane region" description="Helical" evidence="6">
    <location>
        <begin position="216"/>
        <end position="233"/>
    </location>
</feature>
<evidence type="ECO:0000256" key="1">
    <source>
        <dbReference type="ARBA" id="ARBA00004651"/>
    </source>
</evidence>
<feature type="transmembrane region" description="Helical" evidence="6">
    <location>
        <begin position="171"/>
        <end position="196"/>
    </location>
</feature>
<feature type="transmembrane region" description="Helical" evidence="6">
    <location>
        <begin position="410"/>
        <end position="433"/>
    </location>
</feature>
<keyword evidence="9" id="KW-1185">Reference proteome</keyword>
<protein>
    <submittedName>
        <fullName evidence="8">FtsX-like permease family protein</fullName>
    </submittedName>
</protein>
<feature type="transmembrane region" description="Helical" evidence="6">
    <location>
        <begin position="253"/>
        <end position="278"/>
    </location>
</feature>
<feature type="transmembrane region" description="Helical" evidence="6">
    <location>
        <begin position="81"/>
        <end position="104"/>
    </location>
</feature>
<comment type="subcellular location">
    <subcellularLocation>
        <location evidence="1">Cell membrane</location>
        <topology evidence="1">Multi-pass membrane protein</topology>
    </subcellularLocation>
</comment>
<feature type="transmembrane region" description="Helical" evidence="6">
    <location>
        <begin position="125"/>
        <end position="151"/>
    </location>
</feature>
<evidence type="ECO:0000256" key="3">
    <source>
        <dbReference type="ARBA" id="ARBA00022692"/>
    </source>
</evidence>
<accession>A0A1I2JUP7</accession>
<evidence type="ECO:0000256" key="6">
    <source>
        <dbReference type="SAM" id="Phobius"/>
    </source>
</evidence>
<dbReference type="RefSeq" id="WP_239143927.1">
    <property type="nucleotide sequence ID" value="NZ_BOMT01000082.1"/>
</dbReference>
<name>A0A1I2JUP7_9ACTN</name>
<feature type="transmembrane region" description="Helical" evidence="6">
    <location>
        <begin position="39"/>
        <end position="61"/>
    </location>
</feature>
<keyword evidence="3 6" id="KW-0812">Transmembrane</keyword>
<dbReference type="Proteomes" id="UP000199645">
    <property type="component" value="Unassembled WGS sequence"/>
</dbReference>
<feature type="transmembrane region" description="Helical" evidence="6">
    <location>
        <begin position="463"/>
        <end position="485"/>
    </location>
</feature>
<dbReference type="EMBL" id="FONV01000014">
    <property type="protein sequence ID" value="SFF58274.1"/>
    <property type="molecule type" value="Genomic_DNA"/>
</dbReference>